<sequence>MPHLFSAQGDHAIAEIVARHPLLALDFDGTLAPIVPLPDQARAPLAITRTLAQLVDRLPVAIVTGRSVEDVSGRLGFTPHYIVGNHGAEGLPGYTPVDHQPLVNAWLGALHGNVEIQRSGVRIEDKGQSLSLHYRLARNRDQAREAIQGAISALSPQPRVIGGKCVFNLLPTDAPDKYQAVRLLVREAGCDCAIFAGDDITDDVVFEQAPSDWLTVRIEARDHHHARFHLSLQSEMASFLQRLLAAIQRSHAHLQSSHSAERLPRR</sequence>
<dbReference type="InterPro" id="IPR036412">
    <property type="entry name" value="HAD-like_sf"/>
</dbReference>
<keyword evidence="6" id="KW-1185">Reference proteome</keyword>
<keyword evidence="1 2" id="KW-0378">Hydrolase</keyword>
<dbReference type="NCBIfam" id="TIGR00685">
    <property type="entry name" value="T6PP"/>
    <property type="match status" value="1"/>
</dbReference>
<comment type="catalytic activity">
    <reaction evidence="2">
        <text>alpha,alpha-trehalose 6-phosphate + H2O = alpha,alpha-trehalose + phosphate</text>
        <dbReference type="Rhea" id="RHEA:23420"/>
        <dbReference type="ChEBI" id="CHEBI:15377"/>
        <dbReference type="ChEBI" id="CHEBI:16551"/>
        <dbReference type="ChEBI" id="CHEBI:43474"/>
        <dbReference type="ChEBI" id="CHEBI:58429"/>
        <dbReference type="EC" id="3.1.3.12"/>
    </reaction>
</comment>
<dbReference type="Proteomes" id="UP000623509">
    <property type="component" value="Unassembled WGS sequence"/>
</dbReference>
<reference evidence="3 6" key="1">
    <citation type="submission" date="2016-08" db="EMBL/GenBank/DDBJ databases">
        <title>Candidatus Dactylopiibacterium carminicum genome sequence.</title>
        <authorList>
            <person name="Ramirez-Puebla S.T."/>
            <person name="Ormeno-Orrillo E."/>
            <person name="Vera-Ponce De Leon A."/>
            <person name="Luis L."/>
            <person name="Sanchez-Flores A."/>
            <person name="Monica R."/>
            <person name="Martinez-Romero E."/>
        </authorList>
    </citation>
    <scope>NUCLEOTIDE SEQUENCE [LARGE SCALE GENOMIC DNA]</scope>
    <source>
        <strain evidence="3">END1</strain>
    </source>
</reference>
<evidence type="ECO:0000313" key="4">
    <source>
        <dbReference type="EMBL" id="PAS92811.1"/>
    </source>
</evidence>
<dbReference type="Gene3D" id="3.40.50.1000">
    <property type="entry name" value="HAD superfamily/HAD-like"/>
    <property type="match status" value="1"/>
</dbReference>
<organism evidence="4 5">
    <name type="scientific">Candidatus Dactylopiibacterium carminicum</name>
    <dbReference type="NCBI Taxonomy" id="857335"/>
    <lineage>
        <taxon>Bacteria</taxon>
        <taxon>Pseudomonadati</taxon>
        <taxon>Pseudomonadota</taxon>
        <taxon>Betaproteobacteria</taxon>
        <taxon>Rhodocyclales</taxon>
        <taxon>Rhodocyclaceae</taxon>
        <taxon>Candidatus Dactylopiibacterium</taxon>
    </lineage>
</organism>
<comment type="pathway">
    <text evidence="2">Glycan biosynthesis; trehalose biosynthesis.</text>
</comment>
<dbReference type="AlphaFoldDB" id="A0A272ERS6"/>
<dbReference type="InterPro" id="IPR003337">
    <property type="entry name" value="Trehalose_PPase"/>
</dbReference>
<comment type="function">
    <text evidence="2">Removes the phosphate from trehalose 6-phosphate to produce free trehalose.</text>
</comment>
<evidence type="ECO:0000256" key="1">
    <source>
        <dbReference type="ARBA" id="ARBA00022801"/>
    </source>
</evidence>
<dbReference type="GO" id="GO:0046872">
    <property type="term" value="F:metal ion binding"/>
    <property type="evidence" value="ECO:0007669"/>
    <property type="project" value="UniProtKB-KW"/>
</dbReference>
<evidence type="ECO:0000256" key="2">
    <source>
        <dbReference type="RuleBase" id="RU361117"/>
    </source>
</evidence>
<comment type="cofactor">
    <cofactor evidence="2">
        <name>Mg(2+)</name>
        <dbReference type="ChEBI" id="CHEBI:18420"/>
    </cofactor>
</comment>
<dbReference type="PANTHER" id="PTHR43768">
    <property type="entry name" value="TREHALOSE 6-PHOSPHATE PHOSPHATASE"/>
    <property type="match status" value="1"/>
</dbReference>
<dbReference type="PANTHER" id="PTHR43768:SF3">
    <property type="entry name" value="TREHALOSE 6-PHOSPHATE PHOSPHATASE"/>
    <property type="match status" value="1"/>
</dbReference>
<reference evidence="4 5" key="2">
    <citation type="submission" date="2017-07" db="EMBL/GenBank/DDBJ databases">
        <title>Candidatus Dactylopiibacterium carminicum, a nitrogen-fixing symbiont of the cochineal insect Dactylopius coccus and Dactylopius opuntiae (Hemiptera: Coccoidea: Dactylopiidae).</title>
        <authorList>
            <person name="Vera A."/>
        </authorList>
    </citation>
    <scope>NUCLEOTIDE SEQUENCE [LARGE SCALE GENOMIC DNA]</scope>
    <source>
        <strain evidence="4 5">NFDCM</strain>
    </source>
</reference>
<dbReference type="SUPFAM" id="SSF56784">
    <property type="entry name" value="HAD-like"/>
    <property type="match status" value="1"/>
</dbReference>
<proteinExistence type="inferred from homology"/>
<gene>
    <name evidence="4" type="primary">otsB</name>
    <name evidence="3" type="ORF">BGI27_10840</name>
    <name evidence="4" type="ORF">CGU29_10090</name>
</gene>
<keyword evidence="2" id="KW-0479">Metal-binding</keyword>
<dbReference type="InterPro" id="IPR044651">
    <property type="entry name" value="OTSB-like"/>
</dbReference>
<dbReference type="GO" id="GO:0004805">
    <property type="term" value="F:trehalose-phosphatase activity"/>
    <property type="evidence" value="ECO:0007669"/>
    <property type="project" value="UniProtKB-EC"/>
</dbReference>
<dbReference type="EMBL" id="NMRN01000029">
    <property type="protein sequence ID" value="PAS92811.1"/>
    <property type="molecule type" value="Genomic_DNA"/>
</dbReference>
<dbReference type="Proteomes" id="UP000216107">
    <property type="component" value="Unassembled WGS sequence"/>
</dbReference>
<dbReference type="InterPro" id="IPR023214">
    <property type="entry name" value="HAD_sf"/>
</dbReference>
<protein>
    <recommendedName>
        <fullName evidence="2">Trehalose 6-phosphate phosphatase</fullName>
        <ecNumber evidence="2">3.1.3.12</ecNumber>
    </recommendedName>
</protein>
<dbReference type="RefSeq" id="WP_095524902.1">
    <property type="nucleotide sequence ID" value="NZ_MDUX01000034.1"/>
</dbReference>
<evidence type="ECO:0000313" key="6">
    <source>
        <dbReference type="Proteomes" id="UP000623509"/>
    </source>
</evidence>
<comment type="similarity">
    <text evidence="2">Belongs to the trehalose phosphatase family.</text>
</comment>
<dbReference type="Gene3D" id="3.30.70.1020">
    <property type="entry name" value="Trehalose-6-phosphate phosphatase related protein, domain 2"/>
    <property type="match status" value="1"/>
</dbReference>
<dbReference type="GO" id="GO:0005992">
    <property type="term" value="P:trehalose biosynthetic process"/>
    <property type="evidence" value="ECO:0007669"/>
    <property type="project" value="UniProtKB-UniPathway"/>
</dbReference>
<keyword evidence="2" id="KW-0460">Magnesium</keyword>
<evidence type="ECO:0000313" key="5">
    <source>
        <dbReference type="Proteomes" id="UP000216107"/>
    </source>
</evidence>
<evidence type="ECO:0000313" key="3">
    <source>
        <dbReference type="EMBL" id="KAF7598890.1"/>
    </source>
</evidence>
<dbReference type="EMBL" id="MDUX01000034">
    <property type="protein sequence ID" value="KAF7598890.1"/>
    <property type="molecule type" value="Genomic_DNA"/>
</dbReference>
<dbReference type="UniPathway" id="UPA00299"/>
<dbReference type="EC" id="3.1.3.12" evidence="2"/>
<dbReference type="OrthoDB" id="9814913at2"/>
<dbReference type="Pfam" id="PF02358">
    <property type="entry name" value="Trehalose_PPase"/>
    <property type="match status" value="1"/>
</dbReference>
<comment type="caution">
    <text evidence="4">The sequence shown here is derived from an EMBL/GenBank/DDBJ whole genome shotgun (WGS) entry which is preliminary data.</text>
</comment>
<name>A0A272ERS6_9RHOO</name>
<accession>A0A272ERS6</accession>